<keyword evidence="9" id="KW-0472">Membrane</keyword>
<evidence type="ECO:0000313" key="13">
    <source>
        <dbReference type="Ensembl" id="ENSCAFP00020000170.1"/>
    </source>
</evidence>
<evidence type="ECO:0000313" key="14">
    <source>
        <dbReference type="Proteomes" id="UP000694391"/>
    </source>
</evidence>
<reference evidence="13" key="2">
    <citation type="submission" date="2025-09" db="UniProtKB">
        <authorList>
            <consortium name="Ensembl"/>
        </authorList>
    </citation>
    <scope>IDENTIFICATION</scope>
</reference>
<reference evidence="13" key="1">
    <citation type="submission" date="2025-08" db="UniProtKB">
        <authorList>
            <consortium name="Ensembl"/>
        </authorList>
    </citation>
    <scope>IDENTIFICATION</scope>
</reference>
<keyword evidence="8" id="KW-0496">Mitochondrion</keyword>
<proteinExistence type="inferred from homology"/>
<accession>A0A8C0JG95</accession>
<dbReference type="Proteomes" id="UP000694391">
    <property type="component" value="Unplaced"/>
</dbReference>
<keyword evidence="6" id="KW-0999">Mitochondrion inner membrane</keyword>
<organism evidence="13 14">
    <name type="scientific">Canis lupus dingo</name>
    <name type="common">dingo</name>
    <dbReference type="NCBI Taxonomy" id="286419"/>
    <lineage>
        <taxon>Eukaryota</taxon>
        <taxon>Metazoa</taxon>
        <taxon>Chordata</taxon>
        <taxon>Craniata</taxon>
        <taxon>Vertebrata</taxon>
        <taxon>Euteleostomi</taxon>
        <taxon>Mammalia</taxon>
        <taxon>Eutheria</taxon>
        <taxon>Laurasiatheria</taxon>
        <taxon>Carnivora</taxon>
        <taxon>Caniformia</taxon>
        <taxon>Canidae</taxon>
        <taxon>Canis</taxon>
    </lineage>
</organism>
<evidence type="ECO:0000256" key="8">
    <source>
        <dbReference type="ARBA" id="ARBA00023128"/>
    </source>
</evidence>
<dbReference type="PANTHER" id="PTHR13094">
    <property type="entry name" value="NADH-UBIQUINONE OXIDOREDUCTASE PDSW SUBUNIT"/>
    <property type="match status" value="1"/>
</dbReference>
<dbReference type="InterPro" id="IPR039993">
    <property type="entry name" value="NDUFB10"/>
</dbReference>
<protein>
    <recommendedName>
        <fullName evidence="3">NADH dehydrogenase [ubiquinone] 1 beta subcomplex subunit 10</fullName>
    </recommendedName>
    <alternativeName>
        <fullName evidence="11">Complex I-PDSW</fullName>
    </alternativeName>
    <alternativeName>
        <fullName evidence="12">NADH-ubiquinone oxidoreductase PDSW subunit</fullName>
    </alternativeName>
</protein>
<dbReference type="InterPro" id="IPR019377">
    <property type="entry name" value="NADH_UbQ_OxRdtase_su10"/>
</dbReference>
<name>A0A8C0JG95_CANLU</name>
<evidence type="ECO:0000256" key="4">
    <source>
        <dbReference type="ARBA" id="ARBA00022448"/>
    </source>
</evidence>
<evidence type="ECO:0000256" key="6">
    <source>
        <dbReference type="ARBA" id="ARBA00022792"/>
    </source>
</evidence>
<evidence type="ECO:0000256" key="5">
    <source>
        <dbReference type="ARBA" id="ARBA00022660"/>
    </source>
</evidence>
<dbReference type="AlphaFoldDB" id="A0A8C0JG95"/>
<comment type="subcellular location">
    <subcellularLocation>
        <location evidence="1">Mitochondrion inner membrane</location>
        <topology evidence="1">Peripheral membrane protein</topology>
        <orientation evidence="1">Matrix side</orientation>
    </subcellularLocation>
</comment>
<evidence type="ECO:0000256" key="9">
    <source>
        <dbReference type="ARBA" id="ARBA00023136"/>
    </source>
</evidence>
<gene>
    <name evidence="13" type="primary">NDUFB10</name>
</gene>
<evidence type="ECO:0000256" key="10">
    <source>
        <dbReference type="ARBA" id="ARBA00024857"/>
    </source>
</evidence>
<evidence type="ECO:0000256" key="11">
    <source>
        <dbReference type="ARBA" id="ARBA00030372"/>
    </source>
</evidence>
<sequence>MQRTGITTTTGSSAVCQTSQSARKRMSCACLKQKCNGEETSRSCLWVFLLNRGMVSLARSASPVGLSFPGVPWDGGQLARMPPGVGPGLEGAAARQQSCKVSFSFYHLWVQGKDSSKTTFLVLFSKVDQEIVNIIQERLKACQQREGESYRQNCAKELEQFTQVAKAYQDRYHDLGAHYSARKCLAKQKQRMLAERKAAKEAAAA</sequence>
<dbReference type="Pfam" id="PF10249">
    <property type="entry name" value="NDUFB10"/>
    <property type="match status" value="1"/>
</dbReference>
<evidence type="ECO:0000256" key="12">
    <source>
        <dbReference type="ARBA" id="ARBA00032549"/>
    </source>
</evidence>
<keyword evidence="7" id="KW-0249">Electron transport</keyword>
<evidence type="ECO:0000256" key="2">
    <source>
        <dbReference type="ARBA" id="ARBA00008317"/>
    </source>
</evidence>
<comment type="function">
    <text evidence="10">Accessory subunit that is involved in the functional assembly of the mitochondrial respiratory chain complex I. Complex I has an NADH dehydrogenase activity with ubiquinone as an immediate electron acceptor and mediates the transfer of electrons from NADH to the respiratory chain.</text>
</comment>
<keyword evidence="4" id="KW-0813">Transport</keyword>
<dbReference type="GeneTree" id="ENSGT00390000006348"/>
<dbReference type="GO" id="GO:0005743">
    <property type="term" value="C:mitochondrial inner membrane"/>
    <property type="evidence" value="ECO:0007669"/>
    <property type="project" value="UniProtKB-SubCell"/>
</dbReference>
<keyword evidence="5" id="KW-0679">Respiratory chain</keyword>
<evidence type="ECO:0000256" key="7">
    <source>
        <dbReference type="ARBA" id="ARBA00022982"/>
    </source>
</evidence>
<keyword evidence="14" id="KW-1185">Reference proteome</keyword>
<dbReference type="Ensembl" id="ENSCAFT00020000222.1">
    <property type="protein sequence ID" value="ENSCAFP00020000170.1"/>
    <property type="gene ID" value="ENSCAFG00020000199.1"/>
</dbReference>
<dbReference type="PANTHER" id="PTHR13094:SF1">
    <property type="entry name" value="NADH DEHYDROGENASE [UBIQUINONE] 1 BETA SUBCOMPLEX SUBUNIT 10"/>
    <property type="match status" value="1"/>
</dbReference>
<evidence type="ECO:0000256" key="1">
    <source>
        <dbReference type="ARBA" id="ARBA00004443"/>
    </source>
</evidence>
<comment type="similarity">
    <text evidence="2">Belongs to the complex I NDUFB10 subunit family.</text>
</comment>
<dbReference type="GO" id="GO:0045271">
    <property type="term" value="C:respiratory chain complex I"/>
    <property type="evidence" value="ECO:0007669"/>
    <property type="project" value="UniProtKB-ARBA"/>
</dbReference>
<evidence type="ECO:0000256" key="3">
    <source>
        <dbReference type="ARBA" id="ARBA00014109"/>
    </source>
</evidence>